<dbReference type="GO" id="GO:0008713">
    <property type="term" value="F:ADP-heptose-lipopolysaccharide heptosyltransferase activity"/>
    <property type="evidence" value="ECO:0007669"/>
    <property type="project" value="TreeGrafter"/>
</dbReference>
<dbReference type="GO" id="GO:0005829">
    <property type="term" value="C:cytosol"/>
    <property type="evidence" value="ECO:0007669"/>
    <property type="project" value="TreeGrafter"/>
</dbReference>
<dbReference type="SUPFAM" id="SSF53756">
    <property type="entry name" value="UDP-Glycosyltransferase/glycogen phosphorylase"/>
    <property type="match status" value="1"/>
</dbReference>
<evidence type="ECO:0000313" key="3">
    <source>
        <dbReference type="EMBL" id="RKS53464.1"/>
    </source>
</evidence>
<evidence type="ECO:0000256" key="2">
    <source>
        <dbReference type="ARBA" id="ARBA00022679"/>
    </source>
</evidence>
<dbReference type="EMBL" id="RBLG01000002">
    <property type="protein sequence ID" value="RKS53464.1"/>
    <property type="molecule type" value="Genomic_DNA"/>
</dbReference>
<accession>A0A495PS35</accession>
<evidence type="ECO:0000313" key="4">
    <source>
        <dbReference type="Proteomes" id="UP000276282"/>
    </source>
</evidence>
<dbReference type="RefSeq" id="WP_121345557.1">
    <property type="nucleotide sequence ID" value="NZ_RBLG01000002.1"/>
</dbReference>
<dbReference type="GO" id="GO:0009244">
    <property type="term" value="P:lipopolysaccharide core region biosynthetic process"/>
    <property type="evidence" value="ECO:0007669"/>
    <property type="project" value="TreeGrafter"/>
</dbReference>
<protein>
    <submittedName>
        <fullName evidence="3">Heptosyltransferase-2</fullName>
    </submittedName>
</protein>
<keyword evidence="4" id="KW-1185">Reference proteome</keyword>
<evidence type="ECO:0000256" key="1">
    <source>
        <dbReference type="ARBA" id="ARBA00022676"/>
    </source>
</evidence>
<sequence length="353" mass="40669">MKILVIQQKMIGDVLTSSILFEALRKEYPNAQLHYLVYAHTTPVLEHNPFIDKILHFDFKFKKLIQFSCFLKEIRNEQYDAVIDVYAKLGSAVASKYSKAEVRVSFNKWYTKAFYTHHFSRNIIPETNAGPAIEKRLRLLKPILKNIPKEIKPKIYLTAKEKLKAKEYLESAGIISSKTLYMVSVLGSKESKTFPFNYLAEILDLIVANTNAQLLFNYIPSQKSDALKIYELCNAHTQKSIFINIFRQDLREFMALTSHCDALIGNEGGAVNMAKALDVPTFAIFSPGVPKENWSMYENGTTNVSVHIKDYHPELFTKYSTREVKQKSKELYDLFKPSYFEEKLLNFINANSK</sequence>
<dbReference type="AlphaFoldDB" id="A0A495PS35"/>
<keyword evidence="1" id="KW-0328">Glycosyltransferase</keyword>
<proteinExistence type="predicted"/>
<name>A0A495PS35_9FLAO</name>
<organism evidence="3 4">
    <name type="scientific">Gillisia mitskevichiae</name>
    <dbReference type="NCBI Taxonomy" id="270921"/>
    <lineage>
        <taxon>Bacteria</taxon>
        <taxon>Pseudomonadati</taxon>
        <taxon>Bacteroidota</taxon>
        <taxon>Flavobacteriia</taxon>
        <taxon>Flavobacteriales</taxon>
        <taxon>Flavobacteriaceae</taxon>
        <taxon>Gillisia</taxon>
    </lineage>
</organism>
<dbReference type="InterPro" id="IPR051199">
    <property type="entry name" value="LPS_LOS_Heptosyltrfase"/>
</dbReference>
<dbReference type="Gene3D" id="3.40.50.2000">
    <property type="entry name" value="Glycogen Phosphorylase B"/>
    <property type="match status" value="2"/>
</dbReference>
<dbReference type="Proteomes" id="UP000276282">
    <property type="component" value="Unassembled WGS sequence"/>
</dbReference>
<dbReference type="CDD" id="cd03789">
    <property type="entry name" value="GT9_LPS_heptosyltransferase"/>
    <property type="match status" value="1"/>
</dbReference>
<dbReference type="PANTHER" id="PTHR30160">
    <property type="entry name" value="TETRAACYLDISACCHARIDE 4'-KINASE-RELATED"/>
    <property type="match status" value="1"/>
</dbReference>
<gene>
    <name evidence="3" type="ORF">BC962_1715</name>
</gene>
<reference evidence="3 4" key="1">
    <citation type="submission" date="2018-10" db="EMBL/GenBank/DDBJ databases">
        <title>Genomic Encyclopedia of Archaeal and Bacterial Type Strains, Phase II (KMG-II): from individual species to whole genera.</title>
        <authorList>
            <person name="Goeker M."/>
        </authorList>
    </citation>
    <scope>NUCLEOTIDE SEQUENCE [LARGE SCALE GENOMIC DNA]</scope>
    <source>
        <strain evidence="3 4">DSM 19839</strain>
    </source>
</reference>
<keyword evidence="2 3" id="KW-0808">Transferase</keyword>
<comment type="caution">
    <text evidence="3">The sequence shown here is derived from an EMBL/GenBank/DDBJ whole genome shotgun (WGS) entry which is preliminary data.</text>
</comment>
<dbReference type="InterPro" id="IPR002201">
    <property type="entry name" value="Glyco_trans_9"/>
</dbReference>
<dbReference type="OrthoDB" id="9772349at2"/>
<dbReference type="PANTHER" id="PTHR30160:SF7">
    <property type="entry name" value="ADP-HEPTOSE--LPS HEPTOSYLTRANSFERASE 2"/>
    <property type="match status" value="1"/>
</dbReference>
<dbReference type="Pfam" id="PF01075">
    <property type="entry name" value="Glyco_transf_9"/>
    <property type="match status" value="1"/>
</dbReference>